<protein>
    <submittedName>
        <fullName evidence="8">YicC domain protein</fullName>
    </submittedName>
</protein>
<feature type="domain" description="Endoribonuclease YicC-like N-terminal" evidence="6">
    <location>
        <begin position="2"/>
        <end position="156"/>
    </location>
</feature>
<dbReference type="RefSeq" id="WP_004573481.1">
    <property type="nucleotide sequence ID" value="NZ_AFGF01000126.1"/>
</dbReference>
<dbReference type="SUPFAM" id="SSF111384">
    <property type="entry name" value="OmpH-like"/>
    <property type="match status" value="1"/>
</dbReference>
<dbReference type="Pfam" id="PF03755">
    <property type="entry name" value="YicC-like_N"/>
    <property type="match status" value="1"/>
</dbReference>
<dbReference type="Pfam" id="PF08340">
    <property type="entry name" value="YicC-like_C"/>
    <property type="match status" value="1"/>
</dbReference>
<evidence type="ECO:0000313" key="8">
    <source>
        <dbReference type="EMBL" id="EGO63240.1"/>
    </source>
</evidence>
<dbReference type="InterPro" id="IPR005229">
    <property type="entry name" value="YicC/YloC-like"/>
</dbReference>
<evidence type="ECO:0000259" key="6">
    <source>
        <dbReference type="Pfam" id="PF03755"/>
    </source>
</evidence>
<dbReference type="STRING" id="1009370.ALO_14537"/>
<comment type="caution">
    <text evidence="8">The sequence shown here is derived from an EMBL/GenBank/DDBJ whole genome shotgun (WGS) entry which is preliminary data.</text>
</comment>
<comment type="cofactor">
    <cofactor evidence="1">
        <name>a divalent metal cation</name>
        <dbReference type="ChEBI" id="CHEBI:60240"/>
    </cofactor>
</comment>
<reference evidence="8 9" key="1">
    <citation type="journal article" date="2011" name="EMBO J.">
        <title>Structural diversity of bacterial flagellar motors.</title>
        <authorList>
            <person name="Chen S."/>
            <person name="Beeby M."/>
            <person name="Murphy G.E."/>
            <person name="Leadbetter J.R."/>
            <person name="Hendrixson D.R."/>
            <person name="Briegel A."/>
            <person name="Li Z."/>
            <person name="Shi J."/>
            <person name="Tocheva E.I."/>
            <person name="Muller A."/>
            <person name="Dobro M.J."/>
            <person name="Jensen G.J."/>
        </authorList>
    </citation>
    <scope>NUCLEOTIDE SEQUENCE [LARGE SCALE GENOMIC DNA]</scope>
    <source>
        <strain evidence="8 9">DSM 6540</strain>
    </source>
</reference>
<dbReference type="InterPro" id="IPR013551">
    <property type="entry name" value="YicC-like_C"/>
</dbReference>
<evidence type="ECO:0000256" key="3">
    <source>
        <dbReference type="ARBA" id="ARBA00022759"/>
    </source>
</evidence>
<feature type="domain" description="Endoribonuclease YicC-like C-terminal" evidence="7">
    <location>
        <begin position="173"/>
        <end position="294"/>
    </location>
</feature>
<evidence type="ECO:0000259" key="7">
    <source>
        <dbReference type="Pfam" id="PF08340"/>
    </source>
</evidence>
<evidence type="ECO:0000256" key="1">
    <source>
        <dbReference type="ARBA" id="ARBA00001968"/>
    </source>
</evidence>
<dbReference type="PANTHER" id="PTHR30636">
    <property type="entry name" value="UPF0701 PROTEIN YICC"/>
    <property type="match status" value="1"/>
</dbReference>
<dbReference type="AlphaFoldDB" id="F7NLD5"/>
<dbReference type="PANTHER" id="PTHR30636:SF3">
    <property type="entry name" value="UPF0701 PROTEIN YICC"/>
    <property type="match status" value="1"/>
</dbReference>
<accession>F7NLD5</accession>
<evidence type="ECO:0000256" key="2">
    <source>
        <dbReference type="ARBA" id="ARBA00022722"/>
    </source>
</evidence>
<comment type="similarity">
    <text evidence="5">Belongs to the YicC/YloC family.</text>
</comment>
<evidence type="ECO:0000256" key="5">
    <source>
        <dbReference type="ARBA" id="ARBA00035648"/>
    </source>
</evidence>
<evidence type="ECO:0000256" key="4">
    <source>
        <dbReference type="ARBA" id="ARBA00022801"/>
    </source>
</evidence>
<dbReference type="Proteomes" id="UP000003240">
    <property type="component" value="Unassembled WGS sequence"/>
</dbReference>
<dbReference type="EMBL" id="AFGF01000126">
    <property type="protein sequence ID" value="EGO63240.1"/>
    <property type="molecule type" value="Genomic_DNA"/>
</dbReference>
<dbReference type="InterPro" id="IPR024930">
    <property type="entry name" value="Skp_dom_sf"/>
</dbReference>
<sequence>MLKSMTGFGRGEFLDKHYRFVAEIKAVNHRYNEISIRMPKNLASLEDKIRRKVSETLVRGRIDIFISLDEFGEKNRVLRVDKELAMAYHKALRDLAQLLAMDPPDSVYDITKYPDVLKVEEVDEDTALLWEKLAQALDVAVANLTTMRQNEGEHIQQDLLQRVEKLNSLVHAIDQRAPQIITDYYDKILTKVKELLDSAGTAPDETRIMQEVAIYADRVNFTEEVVRLKSHLNQFRVTLLSDEPVGRKLDFIVQEMNRETNTIGSKANDYTVSNMVVEMKSEIEKVREQIQNIE</sequence>
<proteinExistence type="inferred from homology"/>
<keyword evidence="2" id="KW-0540">Nuclease</keyword>
<keyword evidence="3" id="KW-0255">Endonuclease</keyword>
<organism evidence="8 9">
    <name type="scientific">Acetonema longum DSM 6540</name>
    <dbReference type="NCBI Taxonomy" id="1009370"/>
    <lineage>
        <taxon>Bacteria</taxon>
        <taxon>Bacillati</taxon>
        <taxon>Bacillota</taxon>
        <taxon>Negativicutes</taxon>
        <taxon>Acetonemataceae</taxon>
        <taxon>Acetonema</taxon>
    </lineage>
</organism>
<evidence type="ECO:0000313" key="9">
    <source>
        <dbReference type="Proteomes" id="UP000003240"/>
    </source>
</evidence>
<gene>
    <name evidence="8" type="ORF">ALO_14537</name>
</gene>
<name>F7NLD5_9FIRM</name>
<dbReference type="OrthoDB" id="9771229at2"/>
<dbReference type="NCBIfam" id="TIGR00255">
    <property type="entry name" value="YicC/YloC family endoribonuclease"/>
    <property type="match status" value="1"/>
</dbReference>
<dbReference type="eggNOG" id="COG1561">
    <property type="taxonomic scope" value="Bacteria"/>
</dbReference>
<dbReference type="InterPro" id="IPR013527">
    <property type="entry name" value="YicC-like_N"/>
</dbReference>
<keyword evidence="4" id="KW-0378">Hydrolase</keyword>
<keyword evidence="9" id="KW-1185">Reference proteome</keyword>
<dbReference type="GO" id="GO:0016787">
    <property type="term" value="F:hydrolase activity"/>
    <property type="evidence" value="ECO:0007669"/>
    <property type="project" value="UniProtKB-KW"/>
</dbReference>
<dbReference type="GO" id="GO:0004521">
    <property type="term" value="F:RNA endonuclease activity"/>
    <property type="evidence" value="ECO:0007669"/>
    <property type="project" value="InterPro"/>
</dbReference>